<feature type="domain" description="DEAD/DEAH-box helicase" evidence="2">
    <location>
        <begin position="22"/>
        <end position="193"/>
    </location>
</feature>
<accession>A0A4S8MPE3</accession>
<proteinExistence type="inferred from homology"/>
<dbReference type="GO" id="GO:0043138">
    <property type="term" value="F:3'-5' DNA helicase activity"/>
    <property type="evidence" value="ECO:0007669"/>
    <property type="project" value="TreeGrafter"/>
</dbReference>
<evidence type="ECO:0000313" key="3">
    <source>
        <dbReference type="EMBL" id="THV04164.1"/>
    </source>
</evidence>
<sequence>MSDAIKFQSDEGREVLKSIVKKLIPQWPNDLFAITATGDGKSALFAVPILVHLEISKNPDQYPKFKIPLCKKPVGIVVTPTKGLANNILSYAYTRENIAQARCNELDINHSISECQYQIICVDPEHLREPEWSVFADSEPFHSNCIFACAEEGHIINEWGQDFRPLFRHIGSFFRGKLPVSQMSIFTMTATMQPGAPYDGRIFPQLIPYLNQRHKTIIHVRTIELSYHGFASVFLYLFKHAPRSYNHHRQSWMYSAIAPDGYNERTIELLINDPQCQIVIHTKAFSLGIHAKTLQDSISVGTADTQAESDQCDGRVGQSFAKCKTNYLGNCC</sequence>
<dbReference type="InterPro" id="IPR027417">
    <property type="entry name" value="P-loop_NTPase"/>
</dbReference>
<dbReference type="Gene3D" id="3.40.50.300">
    <property type="entry name" value="P-loop containing nucleotide triphosphate hydrolases"/>
    <property type="match status" value="1"/>
</dbReference>
<dbReference type="GO" id="GO:0005737">
    <property type="term" value="C:cytoplasm"/>
    <property type="evidence" value="ECO:0007669"/>
    <property type="project" value="TreeGrafter"/>
</dbReference>
<dbReference type="GO" id="GO:0005524">
    <property type="term" value="F:ATP binding"/>
    <property type="evidence" value="ECO:0007669"/>
    <property type="project" value="InterPro"/>
</dbReference>
<dbReference type="Proteomes" id="UP000297245">
    <property type="component" value="Unassembled WGS sequence"/>
</dbReference>
<dbReference type="OrthoDB" id="3260945at2759"/>
<dbReference type="InterPro" id="IPR011545">
    <property type="entry name" value="DEAD/DEAH_box_helicase_dom"/>
</dbReference>
<dbReference type="GO" id="GO:0000724">
    <property type="term" value="P:double-strand break repair via homologous recombination"/>
    <property type="evidence" value="ECO:0007669"/>
    <property type="project" value="TreeGrafter"/>
</dbReference>
<dbReference type="PANTHER" id="PTHR13710">
    <property type="entry name" value="DNA HELICASE RECQ FAMILY MEMBER"/>
    <property type="match status" value="1"/>
</dbReference>
<keyword evidence="4" id="KW-1185">Reference proteome</keyword>
<dbReference type="SUPFAM" id="SSF52540">
    <property type="entry name" value="P-loop containing nucleoside triphosphate hydrolases"/>
    <property type="match status" value="1"/>
</dbReference>
<comment type="similarity">
    <text evidence="1">Belongs to the helicase family. RecQ subfamily.</text>
</comment>
<name>A0A4S8MPE3_DENBC</name>
<dbReference type="GO" id="GO:0003676">
    <property type="term" value="F:nucleic acid binding"/>
    <property type="evidence" value="ECO:0007669"/>
    <property type="project" value="InterPro"/>
</dbReference>
<reference evidence="3 4" key="1">
    <citation type="journal article" date="2019" name="Nat. Ecol. Evol.">
        <title>Megaphylogeny resolves global patterns of mushroom evolution.</title>
        <authorList>
            <person name="Varga T."/>
            <person name="Krizsan K."/>
            <person name="Foldi C."/>
            <person name="Dima B."/>
            <person name="Sanchez-Garcia M."/>
            <person name="Sanchez-Ramirez S."/>
            <person name="Szollosi G.J."/>
            <person name="Szarkandi J.G."/>
            <person name="Papp V."/>
            <person name="Albert L."/>
            <person name="Andreopoulos W."/>
            <person name="Angelini C."/>
            <person name="Antonin V."/>
            <person name="Barry K.W."/>
            <person name="Bougher N.L."/>
            <person name="Buchanan P."/>
            <person name="Buyck B."/>
            <person name="Bense V."/>
            <person name="Catcheside P."/>
            <person name="Chovatia M."/>
            <person name="Cooper J."/>
            <person name="Damon W."/>
            <person name="Desjardin D."/>
            <person name="Finy P."/>
            <person name="Geml J."/>
            <person name="Haridas S."/>
            <person name="Hughes K."/>
            <person name="Justo A."/>
            <person name="Karasinski D."/>
            <person name="Kautmanova I."/>
            <person name="Kiss B."/>
            <person name="Kocsube S."/>
            <person name="Kotiranta H."/>
            <person name="LaButti K.M."/>
            <person name="Lechner B.E."/>
            <person name="Liimatainen K."/>
            <person name="Lipzen A."/>
            <person name="Lukacs Z."/>
            <person name="Mihaltcheva S."/>
            <person name="Morgado L.N."/>
            <person name="Niskanen T."/>
            <person name="Noordeloos M.E."/>
            <person name="Ohm R.A."/>
            <person name="Ortiz-Santana B."/>
            <person name="Ovrebo C."/>
            <person name="Racz N."/>
            <person name="Riley R."/>
            <person name="Savchenko A."/>
            <person name="Shiryaev A."/>
            <person name="Soop K."/>
            <person name="Spirin V."/>
            <person name="Szebenyi C."/>
            <person name="Tomsovsky M."/>
            <person name="Tulloss R.E."/>
            <person name="Uehling J."/>
            <person name="Grigoriev I.V."/>
            <person name="Vagvolgyi C."/>
            <person name="Papp T."/>
            <person name="Martin F.M."/>
            <person name="Miettinen O."/>
            <person name="Hibbett D.S."/>
            <person name="Nagy L.G."/>
        </authorList>
    </citation>
    <scope>NUCLEOTIDE SEQUENCE [LARGE SCALE GENOMIC DNA]</scope>
    <source>
        <strain evidence="3 4">CBS 962.96</strain>
    </source>
</reference>
<protein>
    <recommendedName>
        <fullName evidence="2">DEAD/DEAH-box helicase domain-containing protein</fullName>
    </recommendedName>
</protein>
<dbReference type="GO" id="GO:0009378">
    <property type="term" value="F:four-way junction helicase activity"/>
    <property type="evidence" value="ECO:0007669"/>
    <property type="project" value="TreeGrafter"/>
</dbReference>
<evidence type="ECO:0000256" key="1">
    <source>
        <dbReference type="ARBA" id="ARBA00005446"/>
    </source>
</evidence>
<gene>
    <name evidence="3" type="ORF">K435DRAFT_817015</name>
</gene>
<organism evidence="3 4">
    <name type="scientific">Dendrothele bispora (strain CBS 962.96)</name>
    <dbReference type="NCBI Taxonomy" id="1314807"/>
    <lineage>
        <taxon>Eukaryota</taxon>
        <taxon>Fungi</taxon>
        <taxon>Dikarya</taxon>
        <taxon>Basidiomycota</taxon>
        <taxon>Agaricomycotina</taxon>
        <taxon>Agaricomycetes</taxon>
        <taxon>Agaricomycetidae</taxon>
        <taxon>Agaricales</taxon>
        <taxon>Agaricales incertae sedis</taxon>
        <taxon>Dendrothele</taxon>
    </lineage>
</organism>
<dbReference type="AlphaFoldDB" id="A0A4S8MPE3"/>
<dbReference type="PANTHER" id="PTHR13710:SF120">
    <property type="entry name" value="BIFUNCTIONAL 3'-5' EXONUCLEASE_ATP-DEPENDENT HELICASE WRN"/>
    <property type="match status" value="1"/>
</dbReference>
<evidence type="ECO:0000313" key="4">
    <source>
        <dbReference type="Proteomes" id="UP000297245"/>
    </source>
</evidence>
<dbReference type="EMBL" id="ML179059">
    <property type="protein sequence ID" value="THV04164.1"/>
    <property type="molecule type" value="Genomic_DNA"/>
</dbReference>
<dbReference type="GO" id="GO:0005694">
    <property type="term" value="C:chromosome"/>
    <property type="evidence" value="ECO:0007669"/>
    <property type="project" value="TreeGrafter"/>
</dbReference>
<dbReference type="GO" id="GO:0005634">
    <property type="term" value="C:nucleus"/>
    <property type="evidence" value="ECO:0007669"/>
    <property type="project" value="TreeGrafter"/>
</dbReference>
<evidence type="ECO:0000259" key="2">
    <source>
        <dbReference type="Pfam" id="PF00270"/>
    </source>
</evidence>
<dbReference type="Pfam" id="PF00270">
    <property type="entry name" value="DEAD"/>
    <property type="match status" value="1"/>
</dbReference>